<keyword evidence="1" id="KW-0175">Coiled coil</keyword>
<proteinExistence type="predicted"/>
<accession>A0ABR2I6H0</accession>
<sequence>MSFKTFHLYCNHKTYEFPLDKFRQVSKRCAALVKNGDYQGTINHPVSEEAFEAFSSACQLKDFQTTQTNAFELLDLAQEWGIKSLETFVSNYINAKGLKRPEEGDHLTPLLEHLEEEDDNYDNIKDVIGIAKRFDEYLQDDRLLELHPETIFQIYHHAEFRGVDQKKYADFVLNQFEKDPEKAVPLSLLMNFDLLNNRQVEDIFQCRDMHEEFIGYFIAHALSTLRGKSQRDIDDMEERNLKEIDNIRDSMKKLKNESLGKLQNQFQTDIDAVRESIDRQGEEIKALKELKKQQQKKIDAAKQKFEQQEAQIQKEIDSQKNRLAQIQWKLKLRKNNISDEIKEQTDTFKYTISEKAAEIENNDKARTAELATKVAPIADQIKEKSDELLEQDEIVKEKTNSDVYWTKTVQATFAAKVVHDQLRFDHFLRDVSKRFEVFNTEPKIWDLDIDSIKQAEETVNKLEKKVNSSCPISARQQIAMSVNVMNQFANLFSGGKS</sequence>
<name>A0ABR2I6H0_9EUKA</name>
<comment type="caution">
    <text evidence="2">The sequence shown here is derived from an EMBL/GenBank/DDBJ whole genome shotgun (WGS) entry which is preliminary data.</text>
</comment>
<dbReference type="Proteomes" id="UP001470230">
    <property type="component" value="Unassembled WGS sequence"/>
</dbReference>
<reference evidence="2 3" key="1">
    <citation type="submission" date="2024-04" db="EMBL/GenBank/DDBJ databases">
        <title>Tritrichomonas musculus Genome.</title>
        <authorList>
            <person name="Alves-Ferreira E."/>
            <person name="Grigg M."/>
            <person name="Lorenzi H."/>
            <person name="Galac M."/>
        </authorList>
    </citation>
    <scope>NUCLEOTIDE SEQUENCE [LARGE SCALE GENOMIC DNA]</scope>
    <source>
        <strain evidence="2 3">EAF2021</strain>
    </source>
</reference>
<organism evidence="2 3">
    <name type="scientific">Tritrichomonas musculus</name>
    <dbReference type="NCBI Taxonomy" id="1915356"/>
    <lineage>
        <taxon>Eukaryota</taxon>
        <taxon>Metamonada</taxon>
        <taxon>Parabasalia</taxon>
        <taxon>Tritrichomonadida</taxon>
        <taxon>Tritrichomonadidae</taxon>
        <taxon>Tritrichomonas</taxon>
    </lineage>
</organism>
<dbReference type="EMBL" id="JAPFFF010000019">
    <property type="protein sequence ID" value="KAK8858124.1"/>
    <property type="molecule type" value="Genomic_DNA"/>
</dbReference>
<evidence type="ECO:0000256" key="1">
    <source>
        <dbReference type="SAM" id="Coils"/>
    </source>
</evidence>
<feature type="coiled-coil region" evidence="1">
    <location>
        <begin position="237"/>
        <end position="322"/>
    </location>
</feature>
<evidence type="ECO:0000313" key="2">
    <source>
        <dbReference type="EMBL" id="KAK8858124.1"/>
    </source>
</evidence>
<keyword evidence="3" id="KW-1185">Reference proteome</keyword>
<gene>
    <name evidence="2" type="ORF">M9Y10_013224</name>
</gene>
<protein>
    <submittedName>
        <fullName evidence="2">Uncharacterized protein</fullName>
    </submittedName>
</protein>
<evidence type="ECO:0000313" key="3">
    <source>
        <dbReference type="Proteomes" id="UP001470230"/>
    </source>
</evidence>